<comment type="caution">
    <text evidence="2">The sequence shown here is derived from an EMBL/GenBank/DDBJ whole genome shotgun (WGS) entry which is preliminary data.</text>
</comment>
<accession>A0A135V848</accession>
<dbReference type="Proteomes" id="UP000070121">
    <property type="component" value="Unassembled WGS sequence"/>
</dbReference>
<dbReference type="Pfam" id="PF05630">
    <property type="entry name" value="NPP1"/>
    <property type="match status" value="1"/>
</dbReference>
<name>A0A135V848_9PEZI</name>
<dbReference type="InterPro" id="IPR008701">
    <property type="entry name" value="NPP1"/>
</dbReference>
<evidence type="ECO:0000313" key="2">
    <source>
        <dbReference type="EMBL" id="KXH68782.1"/>
    </source>
</evidence>
<dbReference type="OrthoDB" id="89086at2759"/>
<feature type="compositionally biased region" description="Polar residues" evidence="1">
    <location>
        <begin position="283"/>
        <end position="298"/>
    </location>
</feature>
<dbReference type="STRING" id="1209931.A0A135V848"/>
<dbReference type="PANTHER" id="PTHR33657">
    <property type="entry name" value="DOMAIN PROTEIN, PUTATIVE (AFU_ORTHOLOGUE AFUA_5G00600)-RELATED"/>
    <property type="match status" value="1"/>
</dbReference>
<keyword evidence="3" id="KW-1185">Reference proteome</keyword>
<dbReference type="PANTHER" id="PTHR33657:SF6">
    <property type="entry name" value="SECRETED PROTEIN"/>
    <property type="match status" value="1"/>
</dbReference>
<evidence type="ECO:0000256" key="1">
    <source>
        <dbReference type="SAM" id="MobiDB-lite"/>
    </source>
</evidence>
<sequence length="298" mass="32833">MRKPFYITIKIIQARGDVAIDNKWLGHNKIVDFKETPGYELVGDIEMASKPLLHSYSGCVPYPAVDANGNAGAGLRPTGKAGGDCRDFEQSGQVYARVGKSHGRWGIIYSWYLPKVMGNEQQHKHHWITAVVWLRVDGCSDQLWMLWNFKSLSVAYSKNPQNTFDVTRKDIDTIFVKLNDGGSATNPIVAYDSGVPLVPSKDGAESALNVPLIDWYQLPQPAQQQLNGIQYEHTQVPFNDVNYQGVLDSAYSDALYTNVPFESDSCMTDPTEADVDPGFGLPLSSSTSGPVSQPEATI</sequence>
<dbReference type="AlphaFoldDB" id="A0A135V848"/>
<gene>
    <name evidence="2" type="ORF">CSAL01_12855</name>
</gene>
<dbReference type="EMBL" id="JFFI01000224">
    <property type="protein sequence ID" value="KXH68782.1"/>
    <property type="molecule type" value="Genomic_DNA"/>
</dbReference>
<protein>
    <submittedName>
        <fullName evidence="2">Necrosis inducing protein</fullName>
    </submittedName>
</protein>
<organism evidence="2 3">
    <name type="scientific">Colletotrichum salicis</name>
    <dbReference type="NCBI Taxonomy" id="1209931"/>
    <lineage>
        <taxon>Eukaryota</taxon>
        <taxon>Fungi</taxon>
        <taxon>Dikarya</taxon>
        <taxon>Ascomycota</taxon>
        <taxon>Pezizomycotina</taxon>
        <taxon>Sordariomycetes</taxon>
        <taxon>Hypocreomycetidae</taxon>
        <taxon>Glomerellales</taxon>
        <taxon>Glomerellaceae</taxon>
        <taxon>Colletotrichum</taxon>
        <taxon>Colletotrichum acutatum species complex</taxon>
    </lineage>
</organism>
<proteinExistence type="predicted"/>
<evidence type="ECO:0000313" key="3">
    <source>
        <dbReference type="Proteomes" id="UP000070121"/>
    </source>
</evidence>
<feature type="region of interest" description="Disordered" evidence="1">
    <location>
        <begin position="267"/>
        <end position="298"/>
    </location>
</feature>
<reference evidence="2 3" key="1">
    <citation type="submission" date="2014-02" db="EMBL/GenBank/DDBJ databases">
        <title>The genome sequence of Colletotrichum salicis CBS 607.94.</title>
        <authorList>
            <person name="Baroncelli R."/>
            <person name="Thon M.R."/>
        </authorList>
    </citation>
    <scope>NUCLEOTIDE SEQUENCE [LARGE SCALE GENOMIC DNA]</scope>
    <source>
        <strain evidence="2 3">CBS 607.94</strain>
    </source>
</reference>